<evidence type="ECO:0000313" key="6">
    <source>
        <dbReference type="Proteomes" id="UP000657075"/>
    </source>
</evidence>
<dbReference type="Pfam" id="PF01170">
    <property type="entry name" value="UPF0020"/>
    <property type="match status" value="2"/>
</dbReference>
<dbReference type="InterPro" id="IPR029063">
    <property type="entry name" value="SAM-dependent_MTases_sf"/>
</dbReference>
<dbReference type="GO" id="GO:0032259">
    <property type="term" value="P:methylation"/>
    <property type="evidence" value="ECO:0007669"/>
    <property type="project" value="UniProtKB-KW"/>
</dbReference>
<dbReference type="SUPFAM" id="SSF53335">
    <property type="entry name" value="S-adenosyl-L-methionine-dependent methyltransferases"/>
    <property type="match status" value="1"/>
</dbReference>
<gene>
    <name evidence="5" type="ORF">GCM10007112_17210</name>
    <name evidence="4" type="ORF">Vsou_02130</name>
</gene>
<dbReference type="AlphaFoldDB" id="A0A830EFS0"/>
<sequence>MARVRLRVEVSQDLKALAYSEILSIIELSGGSAELIDESKGLLMDYNGNLESLGRKLCRAALTRHVWVVEGDGERKFLDLDRSRYRVLKLGRRNGSVNIDLRIARLLVNLSRADYGSVFLDPFVGSGLIAYEAAMIGAYVMGIDINLRPLRSIQGEYIDAINSDSLLGPTRDGAVDSIATDPPYNRLSISDIDLDTFYRKLAEEAYRVLRSRGYIAFSHPTYVDSLDWFLNVGFELVANGLQYVHGSLTRIIYVFRKP</sequence>
<dbReference type="OrthoDB" id="7080at2157"/>
<proteinExistence type="predicted"/>
<name>A0A830EFS0_9CREN</name>
<dbReference type="EMBL" id="BMNM01000007">
    <property type="protein sequence ID" value="GGI80966.1"/>
    <property type="molecule type" value="Genomic_DNA"/>
</dbReference>
<keyword evidence="7" id="KW-1185">Reference proteome</keyword>
<dbReference type="Gene3D" id="3.40.50.150">
    <property type="entry name" value="Vaccinia Virus protein VP39"/>
    <property type="match status" value="1"/>
</dbReference>
<reference evidence="5" key="2">
    <citation type="submission" date="2020-09" db="EMBL/GenBank/DDBJ databases">
        <authorList>
            <person name="Sun Q."/>
            <person name="Ohkuma M."/>
        </authorList>
    </citation>
    <scope>NUCLEOTIDE SEQUENCE</scope>
    <source>
        <strain evidence="5">JCM 11219</strain>
    </source>
</reference>
<dbReference type="InterPro" id="IPR002052">
    <property type="entry name" value="DNA_methylase_N6_adenine_CS"/>
</dbReference>
<organism evidence="5 6">
    <name type="scientific">Vulcanisaeta souniana JCM 11219</name>
    <dbReference type="NCBI Taxonomy" id="1293586"/>
    <lineage>
        <taxon>Archaea</taxon>
        <taxon>Thermoproteota</taxon>
        <taxon>Thermoprotei</taxon>
        <taxon>Thermoproteales</taxon>
        <taxon>Thermoproteaceae</taxon>
        <taxon>Vulcanisaeta</taxon>
    </lineage>
</organism>
<dbReference type="RefSeq" id="WP_188603579.1">
    <property type="nucleotide sequence ID" value="NZ_AP026830.1"/>
</dbReference>
<keyword evidence="2" id="KW-0808">Transferase</keyword>
<dbReference type="GeneID" id="76205766"/>
<evidence type="ECO:0000313" key="4">
    <source>
        <dbReference type="EMBL" id="BDR91120.1"/>
    </source>
</evidence>
<evidence type="ECO:0000259" key="3">
    <source>
        <dbReference type="Pfam" id="PF01170"/>
    </source>
</evidence>
<accession>A0A830EFS0</accession>
<reference evidence="7" key="3">
    <citation type="submission" date="2022-09" db="EMBL/GenBank/DDBJ databases">
        <title>Complete genome sequence of Vulcanisaeta souniana.</title>
        <authorList>
            <person name="Kato S."/>
            <person name="Itoh T."/>
            <person name="Ohkuma M."/>
        </authorList>
    </citation>
    <scope>NUCLEOTIDE SEQUENCE [LARGE SCALE GENOMIC DNA]</scope>
    <source>
        <strain evidence="7">JCM 11219</strain>
    </source>
</reference>
<reference evidence="4" key="4">
    <citation type="journal article" date="2023" name="Microbiol. Resour. Announc.">
        <title>Complete Genome Sequence of Vulcanisaeta souniana Strain IC-059, a Hyperthermophilic Archaeon Isolated from Hot Spring Water in Japan.</title>
        <authorList>
            <person name="Kato S."/>
            <person name="Itoh T."/>
            <person name="Wu L."/>
            <person name="Ma J."/>
            <person name="Ohkuma M."/>
        </authorList>
    </citation>
    <scope>NUCLEOTIDE SEQUENCE</scope>
    <source>
        <strain evidence="4">JCM 11219</strain>
    </source>
</reference>
<dbReference type="InterPro" id="IPR000241">
    <property type="entry name" value="RlmKL-like_Mtase"/>
</dbReference>
<dbReference type="PANTHER" id="PTHR13370:SF3">
    <property type="entry name" value="TRNA (GUANINE(10)-N2)-METHYLTRANSFERASE HOMOLOG"/>
    <property type="match status" value="1"/>
</dbReference>
<dbReference type="PANTHER" id="PTHR13370">
    <property type="entry name" value="RNA METHYLASE-RELATED"/>
    <property type="match status" value="1"/>
</dbReference>
<protein>
    <recommendedName>
        <fullName evidence="3">Ribosomal RNA large subunit methyltransferase K/L-like methyltransferase domain-containing protein</fullName>
    </recommendedName>
</protein>
<dbReference type="PROSITE" id="PS00092">
    <property type="entry name" value="N6_MTASE"/>
    <property type="match status" value="1"/>
</dbReference>
<evidence type="ECO:0000313" key="5">
    <source>
        <dbReference type="EMBL" id="GGI80966.1"/>
    </source>
</evidence>
<feature type="domain" description="Ribosomal RNA large subunit methyltransferase K/L-like methyltransferase" evidence="3">
    <location>
        <begin position="98"/>
        <end position="141"/>
    </location>
</feature>
<dbReference type="CDD" id="cd02440">
    <property type="entry name" value="AdoMet_MTases"/>
    <property type="match status" value="1"/>
</dbReference>
<dbReference type="GO" id="GO:0003676">
    <property type="term" value="F:nucleic acid binding"/>
    <property type="evidence" value="ECO:0007669"/>
    <property type="project" value="InterPro"/>
</dbReference>
<dbReference type="EMBL" id="AP026830">
    <property type="protein sequence ID" value="BDR91120.1"/>
    <property type="molecule type" value="Genomic_DNA"/>
</dbReference>
<reference evidence="5" key="1">
    <citation type="journal article" date="2014" name="Int. J. Syst. Evol. Microbiol.">
        <title>Complete genome sequence of Corynebacterium casei LMG S-19264T (=DSM 44701T), isolated from a smear-ripened cheese.</title>
        <authorList>
            <consortium name="US DOE Joint Genome Institute (JGI-PGF)"/>
            <person name="Walter F."/>
            <person name="Albersmeier A."/>
            <person name="Kalinowski J."/>
            <person name="Ruckert C."/>
        </authorList>
    </citation>
    <scope>NUCLEOTIDE SEQUENCE</scope>
    <source>
        <strain evidence="5">JCM 11219</strain>
    </source>
</reference>
<evidence type="ECO:0000313" key="7">
    <source>
        <dbReference type="Proteomes" id="UP001060771"/>
    </source>
</evidence>
<dbReference type="GO" id="GO:0008168">
    <property type="term" value="F:methyltransferase activity"/>
    <property type="evidence" value="ECO:0007669"/>
    <property type="project" value="UniProtKB-KW"/>
</dbReference>
<dbReference type="Proteomes" id="UP001060771">
    <property type="component" value="Chromosome"/>
</dbReference>
<dbReference type="Proteomes" id="UP000657075">
    <property type="component" value="Unassembled WGS sequence"/>
</dbReference>
<feature type="domain" description="Ribosomal RNA large subunit methyltransferase K/L-like methyltransferase" evidence="3">
    <location>
        <begin position="170"/>
        <end position="221"/>
    </location>
</feature>
<keyword evidence="1" id="KW-0489">Methyltransferase</keyword>
<evidence type="ECO:0000256" key="2">
    <source>
        <dbReference type="ARBA" id="ARBA00022679"/>
    </source>
</evidence>
<dbReference type="GO" id="GO:0005737">
    <property type="term" value="C:cytoplasm"/>
    <property type="evidence" value="ECO:0007669"/>
    <property type="project" value="TreeGrafter"/>
</dbReference>
<evidence type="ECO:0000256" key="1">
    <source>
        <dbReference type="ARBA" id="ARBA00022603"/>
    </source>
</evidence>